<reference evidence="9 10" key="1">
    <citation type="submission" date="2016-09" db="EMBL/GenBank/DDBJ databases">
        <title>Extensive genetic diversity and differential bi-allelic expression allows diatom success in the polar Southern Ocean.</title>
        <authorList>
            <consortium name="DOE Joint Genome Institute"/>
            <person name="Mock T."/>
            <person name="Otillar R.P."/>
            <person name="Strauss J."/>
            <person name="Dupont C."/>
            <person name="Frickenhaus S."/>
            <person name="Maumus F."/>
            <person name="Mcmullan M."/>
            <person name="Sanges R."/>
            <person name="Schmutz J."/>
            <person name="Toseland A."/>
            <person name="Valas R."/>
            <person name="Veluchamy A."/>
            <person name="Ward B.J."/>
            <person name="Allen A."/>
            <person name="Barry K."/>
            <person name="Falciatore A."/>
            <person name="Ferrante M."/>
            <person name="Fortunato A.E."/>
            <person name="Gloeckner G."/>
            <person name="Gruber A."/>
            <person name="Hipkin R."/>
            <person name="Janech M."/>
            <person name="Kroth P."/>
            <person name="Leese F."/>
            <person name="Lindquist E."/>
            <person name="Lyon B.R."/>
            <person name="Martin J."/>
            <person name="Mayer C."/>
            <person name="Parker M."/>
            <person name="Quesneville H."/>
            <person name="Raymond J."/>
            <person name="Uhlig C."/>
            <person name="Valentin K.U."/>
            <person name="Worden A.Z."/>
            <person name="Armbrust E.V."/>
            <person name="Bowler C."/>
            <person name="Green B."/>
            <person name="Moulton V."/>
            <person name="Van Oosterhout C."/>
            <person name="Grigoriev I."/>
        </authorList>
    </citation>
    <scope>NUCLEOTIDE SEQUENCE [LARGE SCALE GENOMIC DNA]</scope>
    <source>
        <strain evidence="9 10">CCMP1102</strain>
    </source>
</reference>
<dbReference type="InterPro" id="IPR029021">
    <property type="entry name" value="Prot-tyrosine_phosphatase-like"/>
</dbReference>
<evidence type="ECO:0000256" key="7">
    <source>
        <dbReference type="SAM" id="MobiDB-lite"/>
    </source>
</evidence>
<keyword evidence="10" id="KW-1185">Reference proteome</keyword>
<dbReference type="GO" id="GO:0004725">
    <property type="term" value="F:protein tyrosine phosphatase activity"/>
    <property type="evidence" value="ECO:0007669"/>
    <property type="project" value="UniProtKB-EC"/>
</dbReference>
<sequence length="629" mass="69744">MAPIPEMTSNSKNPLRGAVEIIPNKLYYCALKPTNVPLLHEKILIRNPHSGATNNDSSSPSLPNNKIPVTCFNIDKELIYWNFFLDYGPLNLGQLYRFSIKLNGLLNNNNTNNTPFTDGAVLFYSSSNTNKRANAIFLICAWQILHLNRTPEEAYNGFKLGQGRNQYHEDDDDDDEHMMTSSNSNYLSTSRSNHSSTSRTNTSIRSNPPIYPLSTIGKDTIASLPAFHDASPYQCPYELTLLDCLTSLQKARQYNFFDWGLTLNSNNNPNTGSGVDNNSNTSNKFDINEYEYFEQVENGDLNWIVKGKICAFAGPSYQKYISPEGYCTLSPNDYIPYFQKRNIKLVVRLNKKNYNESDFINNGIQHFEQFYTDGSCPTMIILQRILSQFDSTGIPSQSQTTNGTGGTGTGTGTGAFAVHCKAGLGRTGTCIGAWLMKHYRLSAKDVIGWMRICRPGMVIGPQQQFLANIQSIMWQEGDMVRSLYPSNRVATNITTTRHSNDSNAVVVTPTRGKPSSSPTSVTVLSACNGKEDGHEVLLLGGEHEVHVGGDDPGQADRLLAARLKQNRQRHSQSQSQSQQPKSAYDNNDDESNKKKKPAVPVTPDNSSNNNDSSKKSVGAAQSLWARAFA</sequence>
<feature type="compositionally biased region" description="Low complexity" evidence="7">
    <location>
        <begin position="181"/>
        <end position="207"/>
    </location>
</feature>
<dbReference type="PROSITE" id="PS50056">
    <property type="entry name" value="TYR_PHOSPHATASE_2"/>
    <property type="match status" value="1"/>
</dbReference>
<name>A0A1E7FNZ4_9STRA</name>
<evidence type="ECO:0000313" key="9">
    <source>
        <dbReference type="EMBL" id="OEU19513.1"/>
    </source>
</evidence>
<dbReference type="AlphaFoldDB" id="A0A1E7FNZ4"/>
<dbReference type="Pfam" id="PF14671">
    <property type="entry name" value="DSPn"/>
    <property type="match status" value="1"/>
</dbReference>
<dbReference type="InterPro" id="IPR044506">
    <property type="entry name" value="CDC14_C"/>
</dbReference>
<evidence type="ECO:0000256" key="1">
    <source>
        <dbReference type="ARBA" id="ARBA00007315"/>
    </source>
</evidence>
<accession>A0A1E7FNZ4</accession>
<dbReference type="InterPro" id="IPR050561">
    <property type="entry name" value="PTP"/>
</dbReference>
<feature type="domain" description="Tyrosine specific protein phosphatases" evidence="8">
    <location>
        <begin position="412"/>
        <end position="465"/>
    </location>
</feature>
<evidence type="ECO:0000256" key="2">
    <source>
        <dbReference type="ARBA" id="ARBA00013064"/>
    </source>
</evidence>
<dbReference type="EC" id="3.1.3.48" evidence="2"/>
<dbReference type="InterPro" id="IPR029260">
    <property type="entry name" value="DSPn"/>
</dbReference>
<evidence type="ECO:0000256" key="5">
    <source>
        <dbReference type="ARBA" id="ARBA00022912"/>
    </source>
</evidence>
<dbReference type="Pfam" id="PF00782">
    <property type="entry name" value="DSPc"/>
    <property type="match status" value="1"/>
</dbReference>
<dbReference type="PROSITE" id="PS00383">
    <property type="entry name" value="TYR_PHOSPHATASE_1"/>
    <property type="match status" value="1"/>
</dbReference>
<dbReference type="Proteomes" id="UP000095751">
    <property type="component" value="Unassembled WGS sequence"/>
</dbReference>
<dbReference type="InterPro" id="IPR016130">
    <property type="entry name" value="Tyr_Pase_AS"/>
</dbReference>
<dbReference type="EMBL" id="KV784355">
    <property type="protein sequence ID" value="OEU19513.1"/>
    <property type="molecule type" value="Genomic_DNA"/>
</dbReference>
<dbReference type="GO" id="GO:0051301">
    <property type="term" value="P:cell division"/>
    <property type="evidence" value="ECO:0007669"/>
    <property type="project" value="UniProtKB-KW"/>
</dbReference>
<feature type="region of interest" description="Disordered" evidence="7">
    <location>
        <begin position="161"/>
        <end position="209"/>
    </location>
</feature>
<feature type="region of interest" description="Disordered" evidence="7">
    <location>
        <begin position="564"/>
        <end position="629"/>
    </location>
</feature>
<keyword evidence="3" id="KW-0132">Cell division</keyword>
<dbReference type="CDD" id="cd17657">
    <property type="entry name" value="CDC14_N"/>
    <property type="match status" value="1"/>
</dbReference>
<keyword evidence="4" id="KW-0378">Hydrolase</keyword>
<dbReference type="Gene3D" id="3.90.190.10">
    <property type="entry name" value="Protein tyrosine phosphatase superfamily"/>
    <property type="match status" value="2"/>
</dbReference>
<organism evidence="9 10">
    <name type="scientific">Fragilariopsis cylindrus CCMP1102</name>
    <dbReference type="NCBI Taxonomy" id="635003"/>
    <lineage>
        <taxon>Eukaryota</taxon>
        <taxon>Sar</taxon>
        <taxon>Stramenopiles</taxon>
        <taxon>Ochrophyta</taxon>
        <taxon>Bacillariophyta</taxon>
        <taxon>Bacillariophyceae</taxon>
        <taxon>Bacillariophycidae</taxon>
        <taxon>Bacillariales</taxon>
        <taxon>Bacillariaceae</taxon>
        <taxon>Fragilariopsis</taxon>
    </lineage>
</organism>
<protein>
    <recommendedName>
        <fullName evidence="2">protein-tyrosine-phosphatase</fullName>
        <ecNumber evidence="2">3.1.3.48</ecNumber>
    </recommendedName>
</protein>
<evidence type="ECO:0000256" key="6">
    <source>
        <dbReference type="ARBA" id="ARBA00023306"/>
    </source>
</evidence>
<keyword evidence="6" id="KW-0131">Cell cycle</keyword>
<gene>
    <name evidence="9" type="ORF">FRACYDRAFT_260022</name>
</gene>
<evidence type="ECO:0000259" key="8">
    <source>
        <dbReference type="PROSITE" id="PS50056"/>
    </source>
</evidence>
<dbReference type="FunFam" id="3.90.190.10:FF:000006">
    <property type="entry name" value="Dual specificity protein phosphatase CDC14B"/>
    <property type="match status" value="1"/>
</dbReference>
<dbReference type="InterPro" id="IPR000340">
    <property type="entry name" value="Dual-sp_phosphatase_cat-dom"/>
</dbReference>
<dbReference type="CDD" id="cd14499">
    <property type="entry name" value="CDC14_C"/>
    <property type="match status" value="1"/>
</dbReference>
<dbReference type="InParanoid" id="A0A1E7FNZ4"/>
<feature type="region of interest" description="Disordered" evidence="7">
    <location>
        <begin position="497"/>
        <end position="521"/>
    </location>
</feature>
<evidence type="ECO:0000256" key="3">
    <source>
        <dbReference type="ARBA" id="ARBA00022618"/>
    </source>
</evidence>
<comment type="similarity">
    <text evidence="1">Belongs to the protein-tyrosine phosphatase family. Non-receptor class CDC14 subfamily.</text>
</comment>
<dbReference type="InterPro" id="IPR000387">
    <property type="entry name" value="Tyr_Pase_dom"/>
</dbReference>
<evidence type="ECO:0000313" key="10">
    <source>
        <dbReference type="Proteomes" id="UP000095751"/>
    </source>
</evidence>
<dbReference type="KEGG" id="fcy:FRACYDRAFT_260022"/>
<proteinExistence type="inferred from homology"/>
<keyword evidence="5" id="KW-0904">Protein phosphatase</keyword>
<dbReference type="SUPFAM" id="SSF52799">
    <property type="entry name" value="(Phosphotyrosine protein) phosphatases II"/>
    <property type="match status" value="2"/>
</dbReference>
<evidence type="ECO:0000256" key="4">
    <source>
        <dbReference type="ARBA" id="ARBA00022801"/>
    </source>
</evidence>
<dbReference type="OrthoDB" id="266663at2759"/>
<dbReference type="PANTHER" id="PTHR23339">
    <property type="entry name" value="TYROSINE SPECIFIC PROTEIN PHOSPHATASE AND DUAL SPECIFICITY PROTEIN PHOSPHATASE"/>
    <property type="match status" value="1"/>
</dbReference>